<name>A0ABP6HPN3_9ACTN</name>
<evidence type="ECO:0008006" key="4">
    <source>
        <dbReference type="Google" id="ProtNLM"/>
    </source>
</evidence>
<comment type="caution">
    <text evidence="2">The sequence shown here is derived from an EMBL/GenBank/DDBJ whole genome shotgun (WGS) entry which is preliminary data.</text>
</comment>
<feature type="transmembrane region" description="Helical" evidence="1">
    <location>
        <begin position="29"/>
        <end position="47"/>
    </location>
</feature>
<organism evidence="2 3">
    <name type="scientific">Streptomyces rameus</name>
    <dbReference type="NCBI Taxonomy" id="68261"/>
    <lineage>
        <taxon>Bacteria</taxon>
        <taxon>Bacillati</taxon>
        <taxon>Actinomycetota</taxon>
        <taxon>Actinomycetes</taxon>
        <taxon>Kitasatosporales</taxon>
        <taxon>Streptomycetaceae</taxon>
        <taxon>Streptomyces</taxon>
    </lineage>
</organism>
<keyword evidence="1" id="KW-0472">Membrane</keyword>
<evidence type="ECO:0000313" key="2">
    <source>
        <dbReference type="EMBL" id="GAA2779482.1"/>
    </source>
</evidence>
<reference evidence="3" key="1">
    <citation type="journal article" date="2019" name="Int. J. Syst. Evol. Microbiol.">
        <title>The Global Catalogue of Microorganisms (GCM) 10K type strain sequencing project: providing services to taxonomists for standard genome sequencing and annotation.</title>
        <authorList>
            <consortium name="The Broad Institute Genomics Platform"/>
            <consortium name="The Broad Institute Genome Sequencing Center for Infectious Disease"/>
            <person name="Wu L."/>
            <person name="Ma J."/>
        </authorList>
    </citation>
    <scope>NUCLEOTIDE SEQUENCE [LARGE SCALE GENOMIC DNA]</scope>
    <source>
        <strain evidence="3">JCM 11574</strain>
    </source>
</reference>
<dbReference type="RefSeq" id="WP_345059424.1">
    <property type="nucleotide sequence ID" value="NZ_BAAAVM010000136.1"/>
</dbReference>
<feature type="transmembrane region" description="Helical" evidence="1">
    <location>
        <begin position="59"/>
        <end position="79"/>
    </location>
</feature>
<gene>
    <name evidence="2" type="ORF">GCM10010521_68240</name>
</gene>
<sequence length="86" mass="9361">MPQREPLQDQGIGDLEPGTGQREQFRARVGDIAWTSLCVVLAVWAVLESIGSLNGSARWAYAGVAWILLGAALVTRVSAVRRRSRV</sequence>
<protein>
    <recommendedName>
        <fullName evidence="4">Integral membrane protein</fullName>
    </recommendedName>
</protein>
<evidence type="ECO:0000256" key="1">
    <source>
        <dbReference type="SAM" id="Phobius"/>
    </source>
</evidence>
<dbReference type="EMBL" id="BAAAVM010000136">
    <property type="protein sequence ID" value="GAA2779482.1"/>
    <property type="molecule type" value="Genomic_DNA"/>
</dbReference>
<keyword evidence="1" id="KW-1133">Transmembrane helix</keyword>
<evidence type="ECO:0000313" key="3">
    <source>
        <dbReference type="Proteomes" id="UP001500893"/>
    </source>
</evidence>
<keyword evidence="3" id="KW-1185">Reference proteome</keyword>
<keyword evidence="1" id="KW-0812">Transmembrane</keyword>
<accession>A0ABP6HPN3</accession>
<dbReference type="Proteomes" id="UP001500893">
    <property type="component" value="Unassembled WGS sequence"/>
</dbReference>
<proteinExistence type="predicted"/>